<evidence type="ECO:0000259" key="2">
    <source>
        <dbReference type="Pfam" id="PF09331"/>
    </source>
</evidence>
<dbReference type="EMBL" id="CP133618">
    <property type="protein sequence ID" value="WMV37101.1"/>
    <property type="molecule type" value="Genomic_DNA"/>
</dbReference>
<dbReference type="AlphaFoldDB" id="A0AAF0TY57"/>
<dbReference type="Proteomes" id="UP001234989">
    <property type="component" value="Chromosome 7"/>
</dbReference>
<feature type="domain" description="DUF1985" evidence="2">
    <location>
        <begin position="75"/>
        <end position="204"/>
    </location>
</feature>
<evidence type="ECO:0000313" key="4">
    <source>
        <dbReference type="Proteomes" id="UP001234989"/>
    </source>
</evidence>
<sequence>MDDANTNRIYDYEDTGWEENRSKSLHDPLLMANVKDGKKKNDFASSSKIVRKTVNKRGRKFSPLISRPSLPKDNPNELHVRHVNGNILRFDIKEFAMITGLKCIGDPNDFQYPNTSKTNLIQKYFPNLVKSNSVSKARLVNHFFQGNWDNDQDVFHMGILYFLNTFVLSQLTESPIQINDFLMVEDDTYEHFPWGQRAFSRFMMSWRKERTKVKQLYRLSRMPYTLNVWVYECASVLNDEIVVKEADYIPRILNWRVVGVNPKFEMLMSTIFTENACTNIQPTREELIILQLPDNLVVSHTENSLSADKPTEAGSDDIPGFEDFSSKPPDQIVRRSRRVSGTSSTPPLRREERKLF</sequence>
<reference evidence="3" key="1">
    <citation type="submission" date="2023-08" db="EMBL/GenBank/DDBJ databases">
        <title>A de novo genome assembly of Solanum verrucosum Schlechtendal, a Mexican diploid species geographically isolated from the other diploid A-genome species in potato relatives.</title>
        <authorList>
            <person name="Hosaka K."/>
        </authorList>
    </citation>
    <scope>NUCLEOTIDE SEQUENCE</scope>
    <source>
        <tissue evidence="3">Young leaves</tissue>
    </source>
</reference>
<name>A0AAF0TY57_SOLVR</name>
<evidence type="ECO:0000313" key="3">
    <source>
        <dbReference type="EMBL" id="WMV37101.1"/>
    </source>
</evidence>
<dbReference type="PANTHER" id="PTHR48302">
    <property type="entry name" value="ULP1 PROTEASE FAMILY, C-TERMINAL CATALYTIC DOMAIN CONTAINING PROTEIN"/>
    <property type="match status" value="1"/>
</dbReference>
<dbReference type="PANTHER" id="PTHR48302:SF2">
    <property type="entry name" value="DUF1985 DOMAIN-CONTAINING PROTEIN"/>
    <property type="match status" value="1"/>
</dbReference>
<dbReference type="InterPro" id="IPR015410">
    <property type="entry name" value="DUF1985"/>
</dbReference>
<accession>A0AAF0TY57</accession>
<gene>
    <name evidence="3" type="ORF">MTR67_030486</name>
</gene>
<feature type="region of interest" description="Disordered" evidence="1">
    <location>
        <begin position="302"/>
        <end position="356"/>
    </location>
</feature>
<keyword evidence="4" id="KW-1185">Reference proteome</keyword>
<protein>
    <recommendedName>
        <fullName evidence="2">DUF1985 domain-containing protein</fullName>
    </recommendedName>
</protein>
<proteinExistence type="predicted"/>
<organism evidence="3 4">
    <name type="scientific">Solanum verrucosum</name>
    <dbReference type="NCBI Taxonomy" id="315347"/>
    <lineage>
        <taxon>Eukaryota</taxon>
        <taxon>Viridiplantae</taxon>
        <taxon>Streptophyta</taxon>
        <taxon>Embryophyta</taxon>
        <taxon>Tracheophyta</taxon>
        <taxon>Spermatophyta</taxon>
        <taxon>Magnoliopsida</taxon>
        <taxon>eudicotyledons</taxon>
        <taxon>Gunneridae</taxon>
        <taxon>Pentapetalae</taxon>
        <taxon>asterids</taxon>
        <taxon>lamiids</taxon>
        <taxon>Solanales</taxon>
        <taxon>Solanaceae</taxon>
        <taxon>Solanoideae</taxon>
        <taxon>Solaneae</taxon>
        <taxon>Solanum</taxon>
    </lineage>
</organism>
<dbReference type="Pfam" id="PF09331">
    <property type="entry name" value="DUF1985"/>
    <property type="match status" value="1"/>
</dbReference>
<evidence type="ECO:0000256" key="1">
    <source>
        <dbReference type="SAM" id="MobiDB-lite"/>
    </source>
</evidence>